<dbReference type="STRING" id="558173.CDOO_05540"/>
<evidence type="ECO:0000259" key="7">
    <source>
        <dbReference type="Pfam" id="PF04138"/>
    </source>
</evidence>
<dbReference type="AlphaFoldDB" id="A0A097IF57"/>
<evidence type="ECO:0000256" key="4">
    <source>
        <dbReference type="ARBA" id="ARBA00022989"/>
    </source>
</evidence>
<feature type="transmembrane region" description="Helical" evidence="6">
    <location>
        <begin position="89"/>
        <end position="111"/>
    </location>
</feature>
<accession>A0A097IF57</accession>
<reference evidence="8 9" key="1">
    <citation type="submission" date="2013-09" db="EMBL/GenBank/DDBJ databases">
        <title>Complete genome sequence of Corynebacterium doosanense CAU 212(T) (=DSM 45436(T)), isolated from activated sludge.</title>
        <authorList>
            <person name="Schaffert L."/>
            <person name="Albersmeier A."/>
            <person name="Kalinowski J."/>
            <person name="Ruckert C."/>
        </authorList>
    </citation>
    <scope>NUCLEOTIDE SEQUENCE [LARGE SCALE GENOMIC DNA]</scope>
    <source>
        <strain evidence="8 9">CAU 212</strain>
    </source>
</reference>
<comment type="similarity">
    <text evidence="2">Belongs to the GtrA family.</text>
</comment>
<protein>
    <submittedName>
        <fullName evidence="8">Membrane protein</fullName>
    </submittedName>
</protein>
<evidence type="ECO:0000256" key="6">
    <source>
        <dbReference type="SAM" id="Phobius"/>
    </source>
</evidence>
<dbReference type="Proteomes" id="UP000029914">
    <property type="component" value="Chromosome"/>
</dbReference>
<keyword evidence="3 6" id="KW-0812">Transmembrane</keyword>
<feature type="transmembrane region" description="Helical" evidence="6">
    <location>
        <begin position="50"/>
        <end position="68"/>
    </location>
</feature>
<keyword evidence="5 6" id="KW-0472">Membrane</keyword>
<keyword evidence="4 6" id="KW-1133">Transmembrane helix</keyword>
<dbReference type="GO" id="GO:0000271">
    <property type="term" value="P:polysaccharide biosynthetic process"/>
    <property type="evidence" value="ECO:0007669"/>
    <property type="project" value="InterPro"/>
</dbReference>
<dbReference type="EMBL" id="CP006764">
    <property type="protein sequence ID" value="AIT60777.1"/>
    <property type="molecule type" value="Genomic_DNA"/>
</dbReference>
<dbReference type="HOGENOM" id="CLU_101706_0_0_11"/>
<dbReference type="eggNOG" id="COG2246">
    <property type="taxonomic scope" value="Bacteria"/>
</dbReference>
<name>A0A097IF57_9CORY</name>
<feature type="transmembrane region" description="Helical" evidence="6">
    <location>
        <begin position="134"/>
        <end position="152"/>
    </location>
</feature>
<gene>
    <name evidence="8" type="ORF">CDOO_05540</name>
</gene>
<evidence type="ECO:0000313" key="8">
    <source>
        <dbReference type="EMBL" id="AIT60777.1"/>
    </source>
</evidence>
<evidence type="ECO:0000256" key="3">
    <source>
        <dbReference type="ARBA" id="ARBA00022692"/>
    </source>
</evidence>
<dbReference type="InterPro" id="IPR051401">
    <property type="entry name" value="GtrA_CellWall_Glycosyl"/>
</dbReference>
<evidence type="ECO:0000313" key="9">
    <source>
        <dbReference type="Proteomes" id="UP000029914"/>
    </source>
</evidence>
<dbReference type="PANTHER" id="PTHR38459:SF1">
    <property type="entry name" value="PROPHAGE BACTOPRENOL-LINKED GLUCOSE TRANSLOCASE HOMOLOG"/>
    <property type="match status" value="1"/>
</dbReference>
<dbReference type="Pfam" id="PF04138">
    <property type="entry name" value="GtrA_DPMS_TM"/>
    <property type="match status" value="1"/>
</dbReference>
<sequence>MRQFVMFGIVGGSGTVVNLAVIYLVTKLAGAGGFSEHDVFANLFGTQWNIRWYHVFMFVAFLVANTWNYQLNRMWTFKGISKKSWLRGFFPFLTTGLVSLAISQVMVTLLMNPTSPIALPSDIFDDSSGLRTKFYWASAISILAAMPVNFLINKVWAFRRAPVQAIVEVPPH</sequence>
<proteinExistence type="inferred from homology"/>
<feature type="transmembrane region" description="Helical" evidence="6">
    <location>
        <begin position="7"/>
        <end position="30"/>
    </location>
</feature>
<dbReference type="GO" id="GO:0005886">
    <property type="term" value="C:plasma membrane"/>
    <property type="evidence" value="ECO:0007669"/>
    <property type="project" value="TreeGrafter"/>
</dbReference>
<dbReference type="InterPro" id="IPR007267">
    <property type="entry name" value="GtrA_DPMS_TM"/>
</dbReference>
<keyword evidence="9" id="KW-1185">Reference proteome</keyword>
<comment type="subcellular location">
    <subcellularLocation>
        <location evidence="1">Membrane</location>
        <topology evidence="1">Multi-pass membrane protein</topology>
    </subcellularLocation>
</comment>
<organism evidence="8 9">
    <name type="scientific">Corynebacterium doosanense CAU 212 = DSM 45436</name>
    <dbReference type="NCBI Taxonomy" id="558173"/>
    <lineage>
        <taxon>Bacteria</taxon>
        <taxon>Bacillati</taxon>
        <taxon>Actinomycetota</taxon>
        <taxon>Actinomycetes</taxon>
        <taxon>Mycobacteriales</taxon>
        <taxon>Corynebacteriaceae</taxon>
        <taxon>Corynebacterium</taxon>
    </lineage>
</organism>
<feature type="domain" description="GtrA/DPMS transmembrane" evidence="7">
    <location>
        <begin position="7"/>
        <end position="112"/>
    </location>
</feature>
<dbReference type="KEGG" id="cdo:CDOO_05540"/>
<evidence type="ECO:0000256" key="1">
    <source>
        <dbReference type="ARBA" id="ARBA00004141"/>
    </source>
</evidence>
<evidence type="ECO:0000256" key="2">
    <source>
        <dbReference type="ARBA" id="ARBA00009399"/>
    </source>
</evidence>
<dbReference type="PANTHER" id="PTHR38459">
    <property type="entry name" value="PROPHAGE BACTOPRENOL-LINKED GLUCOSE TRANSLOCASE HOMOLOG"/>
    <property type="match status" value="1"/>
</dbReference>
<evidence type="ECO:0000256" key="5">
    <source>
        <dbReference type="ARBA" id="ARBA00023136"/>
    </source>
</evidence>